<evidence type="ECO:0000313" key="1">
    <source>
        <dbReference type="EMBL" id="GAF88050.1"/>
    </source>
</evidence>
<dbReference type="EMBL" id="BARS01011263">
    <property type="protein sequence ID" value="GAF88050.1"/>
    <property type="molecule type" value="Genomic_DNA"/>
</dbReference>
<comment type="caution">
    <text evidence="1">The sequence shown here is derived from an EMBL/GenBank/DDBJ whole genome shotgun (WGS) entry which is preliminary data.</text>
</comment>
<organism evidence="1">
    <name type="scientific">marine sediment metagenome</name>
    <dbReference type="NCBI Taxonomy" id="412755"/>
    <lineage>
        <taxon>unclassified sequences</taxon>
        <taxon>metagenomes</taxon>
        <taxon>ecological metagenomes</taxon>
    </lineage>
</organism>
<gene>
    <name evidence="1" type="ORF">S01H1_20551</name>
</gene>
<proteinExistence type="predicted"/>
<reference evidence="1" key="1">
    <citation type="journal article" date="2014" name="Front. Microbiol.">
        <title>High frequency of phylogenetically diverse reductive dehalogenase-homologous genes in deep subseafloor sedimentary metagenomes.</title>
        <authorList>
            <person name="Kawai M."/>
            <person name="Futagami T."/>
            <person name="Toyoda A."/>
            <person name="Takaki Y."/>
            <person name="Nishi S."/>
            <person name="Hori S."/>
            <person name="Arai W."/>
            <person name="Tsubouchi T."/>
            <person name="Morono Y."/>
            <person name="Uchiyama I."/>
            <person name="Ito T."/>
            <person name="Fujiyama A."/>
            <person name="Inagaki F."/>
            <person name="Takami H."/>
        </authorList>
    </citation>
    <scope>NUCLEOTIDE SEQUENCE</scope>
    <source>
        <strain evidence="1">Expedition CK06-06</strain>
    </source>
</reference>
<accession>X0UHS0</accession>
<name>X0UHS0_9ZZZZ</name>
<sequence>LQAEINIIQAYPVLMRPRGRPVVALMVDNTEMGLETLAAKGFSMITEGDLDDDEA</sequence>
<protein>
    <submittedName>
        <fullName evidence="1">Uncharacterized protein</fullName>
    </submittedName>
</protein>
<dbReference type="AlphaFoldDB" id="X0UHS0"/>
<feature type="non-terminal residue" evidence="1">
    <location>
        <position position="1"/>
    </location>
</feature>